<feature type="compositionally biased region" description="Low complexity" evidence="1">
    <location>
        <begin position="1078"/>
        <end position="1088"/>
    </location>
</feature>
<name>A0AAU9PV98_9ASTR</name>
<feature type="compositionally biased region" description="Polar residues" evidence="1">
    <location>
        <begin position="1232"/>
        <end position="1245"/>
    </location>
</feature>
<dbReference type="EMBL" id="CAKMRJ010005745">
    <property type="protein sequence ID" value="CAH1453769.1"/>
    <property type="molecule type" value="Genomic_DNA"/>
</dbReference>
<dbReference type="SMART" id="SM00743">
    <property type="entry name" value="Agenet"/>
    <property type="match status" value="2"/>
</dbReference>
<feature type="compositionally biased region" description="Polar residues" evidence="1">
    <location>
        <begin position="1404"/>
        <end position="1416"/>
    </location>
</feature>
<feature type="compositionally biased region" description="Polar residues" evidence="1">
    <location>
        <begin position="2085"/>
        <end position="2101"/>
    </location>
</feature>
<feature type="compositionally biased region" description="Basic and acidic residues" evidence="1">
    <location>
        <begin position="1473"/>
        <end position="1483"/>
    </location>
</feature>
<dbReference type="Proteomes" id="UP001157418">
    <property type="component" value="Unassembled WGS sequence"/>
</dbReference>
<feature type="region of interest" description="Disordered" evidence="1">
    <location>
        <begin position="1015"/>
        <end position="1054"/>
    </location>
</feature>
<feature type="region of interest" description="Disordered" evidence="1">
    <location>
        <begin position="2036"/>
        <end position="2199"/>
    </location>
</feature>
<feature type="compositionally biased region" description="Polar residues" evidence="1">
    <location>
        <begin position="2156"/>
        <end position="2193"/>
    </location>
</feature>
<feature type="region of interest" description="Disordered" evidence="1">
    <location>
        <begin position="2006"/>
        <end position="2025"/>
    </location>
</feature>
<feature type="region of interest" description="Disordered" evidence="1">
    <location>
        <begin position="1078"/>
        <end position="1163"/>
    </location>
</feature>
<feature type="compositionally biased region" description="Basic and acidic residues" evidence="1">
    <location>
        <begin position="1124"/>
        <end position="1146"/>
    </location>
</feature>
<keyword evidence="4" id="KW-1185">Reference proteome</keyword>
<feature type="compositionally biased region" description="Basic and acidic residues" evidence="1">
    <location>
        <begin position="347"/>
        <end position="369"/>
    </location>
</feature>
<feature type="compositionally biased region" description="Polar residues" evidence="1">
    <location>
        <begin position="1947"/>
        <end position="1958"/>
    </location>
</feature>
<feature type="region of interest" description="Disordered" evidence="1">
    <location>
        <begin position="1463"/>
        <end position="1483"/>
    </location>
</feature>
<feature type="compositionally biased region" description="Basic and acidic residues" evidence="1">
    <location>
        <begin position="1246"/>
        <end position="1256"/>
    </location>
</feature>
<gene>
    <name evidence="3" type="ORF">LVIROSA_LOCUS38995</name>
</gene>
<protein>
    <recommendedName>
        <fullName evidence="2">Agenet domain-containing protein</fullName>
    </recommendedName>
</protein>
<feature type="compositionally biased region" description="Basic and acidic residues" evidence="1">
    <location>
        <begin position="476"/>
        <end position="488"/>
    </location>
</feature>
<dbReference type="InterPro" id="IPR055274">
    <property type="entry name" value="SWO1"/>
</dbReference>
<feature type="compositionally biased region" description="Basic and acidic residues" evidence="1">
    <location>
        <begin position="1935"/>
        <end position="1946"/>
    </location>
</feature>
<feature type="compositionally biased region" description="Basic and acidic residues" evidence="1">
    <location>
        <begin position="2036"/>
        <end position="2045"/>
    </location>
</feature>
<feature type="region of interest" description="Disordered" evidence="1">
    <location>
        <begin position="1231"/>
        <end position="1261"/>
    </location>
</feature>
<dbReference type="PANTHER" id="PTHR48429">
    <property type="entry name" value="AGENET DOMAIN-CONTAINING PROTEIN"/>
    <property type="match status" value="1"/>
</dbReference>
<dbReference type="Pfam" id="PF05641">
    <property type="entry name" value="Agenet"/>
    <property type="match status" value="1"/>
</dbReference>
<feature type="compositionally biased region" description="Polar residues" evidence="1">
    <location>
        <begin position="712"/>
        <end position="741"/>
    </location>
</feature>
<feature type="region of interest" description="Disordered" evidence="1">
    <location>
        <begin position="1905"/>
        <end position="1980"/>
    </location>
</feature>
<feature type="compositionally biased region" description="Polar residues" evidence="1">
    <location>
        <begin position="1027"/>
        <end position="1036"/>
    </location>
</feature>
<dbReference type="PANTHER" id="PTHR48429:SF1">
    <property type="entry name" value="AGENET DOMAIN-CONTAINING PROTEIN"/>
    <property type="match status" value="1"/>
</dbReference>
<dbReference type="CDD" id="cd20405">
    <property type="entry name" value="Tudor_Agenet_AtDUF_rpt1_3"/>
    <property type="match status" value="1"/>
</dbReference>
<feature type="region of interest" description="Disordered" evidence="1">
    <location>
        <begin position="476"/>
        <end position="500"/>
    </location>
</feature>
<feature type="region of interest" description="Disordered" evidence="1">
    <location>
        <begin position="347"/>
        <end position="393"/>
    </location>
</feature>
<feature type="compositionally biased region" description="Polar residues" evidence="1">
    <location>
        <begin position="374"/>
        <end position="386"/>
    </location>
</feature>
<feature type="domain" description="Agenet" evidence="2">
    <location>
        <begin position="1835"/>
        <end position="1893"/>
    </location>
</feature>
<feature type="compositionally biased region" description="Polar residues" evidence="1">
    <location>
        <begin position="1147"/>
        <end position="1163"/>
    </location>
</feature>
<organism evidence="3 4">
    <name type="scientific">Lactuca virosa</name>
    <dbReference type="NCBI Taxonomy" id="75947"/>
    <lineage>
        <taxon>Eukaryota</taxon>
        <taxon>Viridiplantae</taxon>
        <taxon>Streptophyta</taxon>
        <taxon>Embryophyta</taxon>
        <taxon>Tracheophyta</taxon>
        <taxon>Spermatophyta</taxon>
        <taxon>Magnoliopsida</taxon>
        <taxon>eudicotyledons</taxon>
        <taxon>Gunneridae</taxon>
        <taxon>Pentapetalae</taxon>
        <taxon>asterids</taxon>
        <taxon>campanulids</taxon>
        <taxon>Asterales</taxon>
        <taxon>Asteraceae</taxon>
        <taxon>Cichorioideae</taxon>
        <taxon>Cichorieae</taxon>
        <taxon>Lactucinae</taxon>
        <taxon>Lactuca</taxon>
    </lineage>
</organism>
<evidence type="ECO:0000313" key="4">
    <source>
        <dbReference type="Proteomes" id="UP001157418"/>
    </source>
</evidence>
<comment type="caution">
    <text evidence="3">The sequence shown here is derived from an EMBL/GenBank/DDBJ whole genome shotgun (WGS) entry which is preliminary data.</text>
</comment>
<feature type="compositionally biased region" description="Polar residues" evidence="1">
    <location>
        <begin position="645"/>
        <end position="662"/>
    </location>
</feature>
<evidence type="ECO:0000256" key="1">
    <source>
        <dbReference type="SAM" id="MobiDB-lite"/>
    </source>
</evidence>
<proteinExistence type="predicted"/>
<feature type="compositionally biased region" description="Basic and acidic residues" evidence="1">
    <location>
        <begin position="689"/>
        <end position="704"/>
    </location>
</feature>
<accession>A0AAU9PV98</accession>
<feature type="compositionally biased region" description="Low complexity" evidence="1">
    <location>
        <begin position="2015"/>
        <end position="2025"/>
    </location>
</feature>
<evidence type="ECO:0000313" key="3">
    <source>
        <dbReference type="EMBL" id="CAH1453769.1"/>
    </source>
</evidence>
<dbReference type="InterPro" id="IPR014002">
    <property type="entry name" value="Agenet_dom_plant"/>
</dbReference>
<sequence length="2199" mass="239205">MTEEKEYTPTTQRGLLCEAPAALIKRSDSITEWREGYSMDYDDNDAQEQNLHLTGEGSSKVSPVLHSYPLPKFDFDDNLQEHLRFDSLVENEVFLGITSQEDNQWIEEYSQGPSAIPFNSSVAESRSQNVWSEATSSESVEMLLKSVGQEEKVLEETMAEELDPNLKQCDENDQDEFQENFIEQSHVTFTSQSQETHISPGGLDSVVVGDKYGLSFGEKKVDNICDDANPEGSNLADEMQSVSKVEGGNADTSQNVDASVEECQENPLAVPETLNENETDLSVNYSNESEHIAKIHDDANHVVNDLANEPIVIELQEDPFVSKVECGNAGSSQNVNASVKVLETHNENTDDLPKSFHSSEPEHIDKISDDANEEGNNLGNESFANESQEDLSVSKVEEGGIAGSSQNVDASVENPQEVLQTPIENTDLSKNFNSSEPGHIHKMHDDAKEEDINLANESFVNELQEDLSVSKVEEASIEEHQENEHASDLSKNFHSSEPEHVDKLCDDVNQKGSDLGRESFVNELQDLSASKVEDGIEGSSQNVDASVVEVQANPQEVLETGNENASDLNFHNSEPEHIVKISDDANQEGSNLASESFVNELQEDPSVSKVEGSDNNNVGITLLSTNSSAEVPVVDISSEDEGAENNASNIDTGDSNQSSPVKISNLVKVGDETQSSELDAASMDQDFTFNERGDARDPLESKDMDIDEVEAPNSQKNVEPSLFGNATPNIDTEDSNQSSSVKISGLAHVGDKETQSLEPEDVSMDQGFTFNERGDTALHLDFKDTDMDVDRAPDTQKNVESSLSAEVCEEAIVMAQASEPNMAILPDAVADVGSSKISSPVTQEADIVAEDQPRSPILGVSLLHDDNKEKVEVGGNCEKGTPQVDSSPLPLVKKDADSHGDLPVGSSDVGPSEQTVDVNQSGLKCSKPLETIPLSCDLSEEANKADAGGLLDPKESMAGEGGVEPLNLTVNISNEQQTSVSVAVPSVHETEGGSASLDKDKPQIFSFLDTKSIEPSQSAKDKHEVTMENTPLSKISNEGYGGLQSVSSSSARKEGKTFTFEVTGQTGIQNIDFSKVSSVSSSGGLLDSNKPHQDSLVTPQTPSVAPVESGAKKTSERKPRRKSVGKETAKKGNHSKETTPTRRSGTEKSPSSLITSENQPDLNIPTSILHQSFTDTQQVQLRAQILVYGSLISGMSPEEPHMIAAFGQSDPGRKAWEAAWHACIERVHGHKSQVNNPLTPLQSRSVNRDPEQETKTDSAQSKVLSTPIITGSIVSLSPMNPIPSPLWNISTPHDRLQTNPTPRSAIFDYRQTLSPLHPFQAQRVQTFSGHNQSWPSQGPFPGQWLASSPLSPFNARFSSLPITESVKLTTVKESGAPGLSVTPVDLTSSPILSPIPPSSISHIKNTIVSSTQPSNDSKTRKRKKPTPNIVDLTQTPVSSPPPVPFSTPVSITLKTNQFLSALSPESTHGQPKPVDRNTEKTVTKEEIMTKIEESKLQATEAAEHAAVAVTHCQHVWSQLERQKSSGLASDDEAKLASSAVSIAAAASVAKVAAYAAKIASNVAEQARLMADEVLLSSRTETHKTTTPASVISVAREAARKRIEAASAASKHAENLDAIVKAAELAAEAVSQAGKIVAMGKPLAISELVEAGPEGYWKTPQASKKQNVEAASSDKKIQTLKHDDLFKNQMMITSYENDRIREGIDLSKTIGAVPDLEIGPSHASNAAADVDMMPQSTSPTWKDNNNIKEGCLVEVYKDDNKNKGAWFAANVLTLKDGKAFVCYTEIPSDEGSGKLMEWVPLEVEGSEAPRIRIAHPLTTMRFEGSRKRGRTVFSDYAWCSGDQVDVWVQDSWHEAIVVETNKIDLTSLTVQFPAQGKTSIVRSWHVRPTLVWKDDKWIEWCSLKGRHSSEGDTPQEKRPKFDKEKEKAWNNTNKSIDVETSSRHQESRIPTFSSQNTSFDIGKASMDDNKQKTRGPMRSGFQKERSRVVFGVPKPGKKQKFMDVSKHYVGDGSSKNNNNNTTANINPLRKIFTNESKEKQIAEAKSKPLKTTRKPPIPTIVRTLAQKDKSKPSLSDKNVSADENMPGQQQKDIGFGSSSSSKDVPLNTPKQSSTSKKVVVSERLNKRKIPSGNDKSTKVEVKDNLTSESEPRRSNRKIQPTSRLLEGLQSSLTISKMPTVSYASQRNHNKSMSKGSPRPG</sequence>
<reference evidence="3 4" key="1">
    <citation type="submission" date="2022-01" db="EMBL/GenBank/DDBJ databases">
        <authorList>
            <person name="Xiong W."/>
            <person name="Schranz E."/>
        </authorList>
    </citation>
    <scope>NUCLEOTIDE SEQUENCE [LARGE SCALE GENOMIC DNA]</scope>
</reference>
<evidence type="ECO:0000259" key="2">
    <source>
        <dbReference type="SMART" id="SM00743"/>
    </source>
</evidence>
<feature type="region of interest" description="Disordered" evidence="1">
    <location>
        <begin position="873"/>
        <end position="916"/>
    </location>
</feature>
<feature type="domain" description="Agenet" evidence="2">
    <location>
        <begin position="1744"/>
        <end position="1808"/>
    </location>
</feature>
<feature type="compositionally biased region" description="Basic and acidic residues" evidence="1">
    <location>
        <begin position="2134"/>
        <end position="2152"/>
    </location>
</feature>
<dbReference type="InterPro" id="IPR008395">
    <property type="entry name" value="Agenet-like_dom"/>
</dbReference>
<feature type="compositionally biased region" description="Basic and acidic residues" evidence="1">
    <location>
        <begin position="1906"/>
        <end position="1927"/>
    </location>
</feature>
<feature type="region of interest" description="Disordered" evidence="1">
    <location>
        <begin position="631"/>
        <end position="741"/>
    </location>
</feature>
<feature type="region of interest" description="Disordered" evidence="1">
    <location>
        <begin position="1403"/>
        <end position="1443"/>
    </location>
</feature>